<keyword evidence="3" id="KW-1185">Reference proteome</keyword>
<dbReference type="EMBL" id="JFFI01001012">
    <property type="protein sequence ID" value="KXH64117.1"/>
    <property type="molecule type" value="Genomic_DNA"/>
</dbReference>
<gene>
    <name evidence="2" type="ORF">CSAL01_10892</name>
</gene>
<proteinExistence type="predicted"/>
<name>A0A135UUU5_9PEZI</name>
<feature type="signal peptide" evidence="1">
    <location>
        <begin position="1"/>
        <end position="18"/>
    </location>
</feature>
<evidence type="ECO:0000256" key="1">
    <source>
        <dbReference type="SAM" id="SignalP"/>
    </source>
</evidence>
<organism evidence="2 3">
    <name type="scientific">Colletotrichum salicis</name>
    <dbReference type="NCBI Taxonomy" id="1209931"/>
    <lineage>
        <taxon>Eukaryota</taxon>
        <taxon>Fungi</taxon>
        <taxon>Dikarya</taxon>
        <taxon>Ascomycota</taxon>
        <taxon>Pezizomycotina</taxon>
        <taxon>Sordariomycetes</taxon>
        <taxon>Hypocreomycetidae</taxon>
        <taxon>Glomerellales</taxon>
        <taxon>Glomerellaceae</taxon>
        <taxon>Colletotrichum</taxon>
        <taxon>Colletotrichum acutatum species complex</taxon>
    </lineage>
</organism>
<keyword evidence="1" id="KW-0732">Signal</keyword>
<reference evidence="2 3" key="1">
    <citation type="submission" date="2014-02" db="EMBL/GenBank/DDBJ databases">
        <title>The genome sequence of Colletotrichum salicis CBS 607.94.</title>
        <authorList>
            <person name="Baroncelli R."/>
            <person name="Thon M.R."/>
        </authorList>
    </citation>
    <scope>NUCLEOTIDE SEQUENCE [LARGE SCALE GENOMIC DNA]</scope>
    <source>
        <strain evidence="2 3">CBS 607.94</strain>
    </source>
</reference>
<dbReference type="Proteomes" id="UP000070121">
    <property type="component" value="Unassembled WGS sequence"/>
</dbReference>
<feature type="chain" id="PRO_5007805286" evidence="1">
    <location>
        <begin position="19"/>
        <end position="110"/>
    </location>
</feature>
<sequence length="110" mass="11886">MHFPALAMIPSLATVAIANPVNLEARDDWAKVVSFSDDLCNADQSTFEVTGSGAYRCIPVTNKRSIKVLQKRDCAIKTFSGSNCRGSHFTLPDGDLDCHSVLHASVEISC</sequence>
<evidence type="ECO:0000313" key="2">
    <source>
        <dbReference type="EMBL" id="KXH64117.1"/>
    </source>
</evidence>
<evidence type="ECO:0000313" key="3">
    <source>
        <dbReference type="Proteomes" id="UP000070121"/>
    </source>
</evidence>
<comment type="caution">
    <text evidence="2">The sequence shown here is derived from an EMBL/GenBank/DDBJ whole genome shotgun (WGS) entry which is preliminary data.</text>
</comment>
<dbReference type="AlphaFoldDB" id="A0A135UUU5"/>
<accession>A0A135UUU5</accession>
<dbReference type="OrthoDB" id="4817121at2759"/>
<protein>
    <submittedName>
        <fullName evidence="2">Uncharacterized protein</fullName>
    </submittedName>
</protein>